<reference evidence="1" key="1">
    <citation type="submission" date="2022-05" db="EMBL/GenBank/DDBJ databases">
        <title>The Musa troglodytarum L. genome provides insights into the mechanism of non-climacteric behaviour and enrichment of carotenoids.</title>
        <authorList>
            <person name="Wang J."/>
        </authorList>
    </citation>
    <scope>NUCLEOTIDE SEQUENCE</scope>
    <source>
        <tissue evidence="1">Leaf</tissue>
    </source>
</reference>
<dbReference type="AlphaFoldDB" id="A0A9E7GP88"/>
<sequence>MIMLTSLLGLTNGYITVCVLTEAPKGYRGGEPEICVFRFLFCFQVLTC</sequence>
<evidence type="ECO:0000313" key="2">
    <source>
        <dbReference type="Proteomes" id="UP001055439"/>
    </source>
</evidence>
<dbReference type="OrthoDB" id="1856718at2759"/>
<proteinExistence type="predicted"/>
<accession>A0A9E7GP88</accession>
<keyword evidence="2" id="KW-1185">Reference proteome</keyword>
<protein>
    <submittedName>
        <fullName evidence="1">Equilibrative nucleoside transporter</fullName>
    </submittedName>
</protein>
<organism evidence="1 2">
    <name type="scientific">Musa troglodytarum</name>
    <name type="common">fe'i banana</name>
    <dbReference type="NCBI Taxonomy" id="320322"/>
    <lineage>
        <taxon>Eukaryota</taxon>
        <taxon>Viridiplantae</taxon>
        <taxon>Streptophyta</taxon>
        <taxon>Embryophyta</taxon>
        <taxon>Tracheophyta</taxon>
        <taxon>Spermatophyta</taxon>
        <taxon>Magnoliopsida</taxon>
        <taxon>Liliopsida</taxon>
        <taxon>Zingiberales</taxon>
        <taxon>Musaceae</taxon>
        <taxon>Musa</taxon>
    </lineage>
</organism>
<dbReference type="EMBL" id="CP097509">
    <property type="protein sequence ID" value="URE16588.1"/>
    <property type="molecule type" value="Genomic_DNA"/>
</dbReference>
<gene>
    <name evidence="1" type="ORF">MUK42_35063</name>
</gene>
<evidence type="ECO:0000313" key="1">
    <source>
        <dbReference type="EMBL" id="URE16588.1"/>
    </source>
</evidence>
<name>A0A9E7GP88_9LILI</name>
<dbReference type="Proteomes" id="UP001055439">
    <property type="component" value="Chromosome 7"/>
</dbReference>